<evidence type="ECO:0000313" key="2">
    <source>
        <dbReference type="Proteomes" id="UP000807769"/>
    </source>
</evidence>
<evidence type="ECO:0000313" key="1">
    <source>
        <dbReference type="EMBL" id="KAG1822461.1"/>
    </source>
</evidence>
<proteinExistence type="predicted"/>
<dbReference type="Proteomes" id="UP000807769">
    <property type="component" value="Unassembled WGS sequence"/>
</dbReference>
<dbReference type="AlphaFoldDB" id="A0A9P7EIX5"/>
<comment type="caution">
    <text evidence="1">The sequence shown here is derived from an EMBL/GenBank/DDBJ whole genome shotgun (WGS) entry which is preliminary data.</text>
</comment>
<sequence>EDMEHILVDCPENAQSTIWDLAKNIWPTANGPWPRVTLGTILGCENITLTHQRTNN</sequence>
<organism evidence="1 2">
    <name type="scientific">Suillus subaureus</name>
    <dbReference type="NCBI Taxonomy" id="48587"/>
    <lineage>
        <taxon>Eukaryota</taxon>
        <taxon>Fungi</taxon>
        <taxon>Dikarya</taxon>
        <taxon>Basidiomycota</taxon>
        <taxon>Agaricomycotina</taxon>
        <taxon>Agaricomycetes</taxon>
        <taxon>Agaricomycetidae</taxon>
        <taxon>Boletales</taxon>
        <taxon>Suillineae</taxon>
        <taxon>Suillaceae</taxon>
        <taxon>Suillus</taxon>
    </lineage>
</organism>
<name>A0A9P7EIX5_9AGAM</name>
<accession>A0A9P7EIX5</accession>
<feature type="non-terminal residue" evidence="1">
    <location>
        <position position="1"/>
    </location>
</feature>
<dbReference type="EMBL" id="JABBWG010000005">
    <property type="protein sequence ID" value="KAG1822461.1"/>
    <property type="molecule type" value="Genomic_DNA"/>
</dbReference>
<protein>
    <submittedName>
        <fullName evidence="1">Uncharacterized protein</fullName>
    </submittedName>
</protein>
<gene>
    <name evidence="1" type="ORF">BJ212DRAFT_1262912</name>
</gene>
<dbReference type="GeneID" id="64624317"/>
<reference evidence="1" key="1">
    <citation type="journal article" date="2020" name="New Phytol.">
        <title>Comparative genomics reveals dynamic genome evolution in host specialist ectomycorrhizal fungi.</title>
        <authorList>
            <person name="Lofgren L.A."/>
            <person name="Nguyen N.H."/>
            <person name="Vilgalys R."/>
            <person name="Ruytinx J."/>
            <person name="Liao H.L."/>
            <person name="Branco S."/>
            <person name="Kuo A."/>
            <person name="LaButti K."/>
            <person name="Lipzen A."/>
            <person name="Andreopoulos W."/>
            <person name="Pangilinan J."/>
            <person name="Riley R."/>
            <person name="Hundley H."/>
            <person name="Na H."/>
            <person name="Barry K."/>
            <person name="Grigoriev I.V."/>
            <person name="Stajich J.E."/>
            <person name="Kennedy P.G."/>
        </authorList>
    </citation>
    <scope>NUCLEOTIDE SEQUENCE</scope>
    <source>
        <strain evidence="1">MN1</strain>
    </source>
</reference>
<keyword evidence="2" id="KW-1185">Reference proteome</keyword>
<dbReference type="OrthoDB" id="3262992at2759"/>
<dbReference type="RefSeq" id="XP_041196867.1">
    <property type="nucleotide sequence ID" value="XM_041330300.1"/>
</dbReference>